<evidence type="ECO:0000313" key="1">
    <source>
        <dbReference type="EMBL" id="MBB3099090.1"/>
    </source>
</evidence>
<keyword evidence="2" id="KW-1185">Reference proteome</keyword>
<accession>A0A7W5AMX7</accession>
<protein>
    <submittedName>
        <fullName evidence="1">Uncharacterized protein</fullName>
    </submittedName>
</protein>
<dbReference type="AlphaFoldDB" id="A0A7W5AMX7"/>
<organism evidence="1 2">
    <name type="scientific">Actinoplanes campanulatus</name>
    <dbReference type="NCBI Taxonomy" id="113559"/>
    <lineage>
        <taxon>Bacteria</taxon>
        <taxon>Bacillati</taxon>
        <taxon>Actinomycetota</taxon>
        <taxon>Actinomycetes</taxon>
        <taxon>Micromonosporales</taxon>
        <taxon>Micromonosporaceae</taxon>
        <taxon>Actinoplanes</taxon>
    </lineage>
</organism>
<dbReference type="Proteomes" id="UP000590749">
    <property type="component" value="Unassembled WGS sequence"/>
</dbReference>
<dbReference type="RefSeq" id="WP_183225165.1">
    <property type="nucleotide sequence ID" value="NZ_BMPW01000020.1"/>
</dbReference>
<name>A0A7W5AMX7_9ACTN</name>
<sequence length="79" mass="8906">MTVHRGTSRRYALNRLERDAPELYQQVVQKKMTAHAAMVQAGFRPPTFTVRADSAEQVAETLKRRLPPEMVAELAAKLA</sequence>
<reference evidence="1 2" key="1">
    <citation type="submission" date="2020-08" db="EMBL/GenBank/DDBJ databases">
        <title>Genomic Encyclopedia of Type Strains, Phase III (KMG-III): the genomes of soil and plant-associated and newly described type strains.</title>
        <authorList>
            <person name="Whitman W."/>
        </authorList>
    </citation>
    <scope>NUCLEOTIDE SEQUENCE [LARGE SCALE GENOMIC DNA]</scope>
    <source>
        <strain evidence="1 2">CECT 3287</strain>
    </source>
</reference>
<evidence type="ECO:0000313" key="2">
    <source>
        <dbReference type="Proteomes" id="UP000590749"/>
    </source>
</evidence>
<comment type="caution">
    <text evidence="1">The sequence shown here is derived from an EMBL/GenBank/DDBJ whole genome shotgun (WGS) entry which is preliminary data.</text>
</comment>
<dbReference type="EMBL" id="JACHXF010000017">
    <property type="protein sequence ID" value="MBB3099090.1"/>
    <property type="molecule type" value="Genomic_DNA"/>
</dbReference>
<proteinExistence type="predicted"/>
<gene>
    <name evidence="1" type="ORF">FHR83_006796</name>
</gene>